<dbReference type="PANTHER" id="PTHR47113:SF1">
    <property type="entry name" value="LD09343P"/>
    <property type="match status" value="1"/>
</dbReference>
<evidence type="ECO:0000313" key="3">
    <source>
        <dbReference type="RefSeq" id="XP_011502610.1"/>
    </source>
</evidence>
<dbReference type="InterPro" id="IPR053317">
    <property type="entry name" value="Tubulin_polyglutamylase"/>
</dbReference>
<evidence type="ECO:0000256" key="1">
    <source>
        <dbReference type="SAM" id="Phobius"/>
    </source>
</evidence>
<dbReference type="RefSeq" id="XP_011502610.1">
    <property type="nucleotide sequence ID" value="XM_011504308.1"/>
</dbReference>
<feature type="transmembrane region" description="Helical" evidence="1">
    <location>
        <begin position="28"/>
        <end position="53"/>
    </location>
</feature>
<proteinExistence type="predicted"/>
<dbReference type="PANTHER" id="PTHR47113">
    <property type="entry name" value="LD09343P"/>
    <property type="match status" value="1"/>
</dbReference>
<dbReference type="InterPro" id="IPR004344">
    <property type="entry name" value="TTL/TTLL_fam"/>
</dbReference>
<protein>
    <submittedName>
        <fullName evidence="3">Tubulin polyglutamylase TTLL7</fullName>
    </submittedName>
</protein>
<gene>
    <name evidence="3" type="primary">LOC105366007</name>
</gene>
<keyword evidence="1" id="KW-0472">Membrane</keyword>
<accession>A0AAJ6YQY1</accession>
<reference evidence="3" key="1">
    <citation type="submission" date="2025-08" db="UniProtKB">
        <authorList>
            <consortium name="RefSeq"/>
        </authorList>
    </citation>
    <scope>IDENTIFICATION</scope>
</reference>
<dbReference type="GeneID" id="105366007"/>
<keyword evidence="2" id="KW-1185">Reference proteome</keyword>
<dbReference type="PROSITE" id="PS51221">
    <property type="entry name" value="TTL"/>
    <property type="match status" value="1"/>
</dbReference>
<sequence>MKEERSNVNGRKSDVGLKAKVLDTKVKVLAKIFFFAIVAPAFLYTLFFLFLHYQSNLIKIQVKEITTKEKRPTYWVYAKEPSTGYLKHVFAVLDRLGFKRGNNESDWDLLWAHDYPFRTLYSSLSNLRIHQRVNHFPGCGYITNKVDLSTTEGQFLPRAYKIPENRNELLQYLKEHPDKIFVQKSNAHRGIKIQKIHDLNLTADGSFVQEFIENPFLVDGYKFDIGIYTVISSIDPLRIYAYKGDILFRFCPVKYYPFDPEVIDKYVVGDDYLPIWNVPSLKNYYKNLGFSMKESFDSYVRLQGKDPQKMWNNCFEAIRSVVLQKEYQMRQILKRFKGGTNFFELVRFDFMIDENLNVFMMEANMSPNLSSAHYPPNQLLYEQVLYNLFALIGVGQRVRKDSLKIRNSEEEDMIIADKNLVVLPEICSNCDDCFRIECQLCKQCFTEEIRHTLSQSYWEHNNKMDYLRIFPPPITQNMILKDYSLKNQLLIRWYQGKCELDPTWCK</sequence>
<dbReference type="Proteomes" id="UP000695007">
    <property type="component" value="Unplaced"/>
</dbReference>
<keyword evidence="1" id="KW-1133">Transmembrane helix</keyword>
<dbReference type="CTD" id="41300"/>
<dbReference type="KEGG" id="csol:105366007"/>
<dbReference type="SUPFAM" id="SSF56059">
    <property type="entry name" value="Glutathione synthetase ATP-binding domain-like"/>
    <property type="match status" value="1"/>
</dbReference>
<name>A0AAJ6YQY1_9HYME</name>
<dbReference type="AlphaFoldDB" id="A0AAJ6YQY1"/>
<dbReference type="Gene3D" id="3.30.470.20">
    <property type="entry name" value="ATP-grasp fold, B domain"/>
    <property type="match status" value="1"/>
</dbReference>
<evidence type="ECO:0000313" key="2">
    <source>
        <dbReference type="Proteomes" id="UP000695007"/>
    </source>
</evidence>
<dbReference type="Pfam" id="PF03133">
    <property type="entry name" value="TTL"/>
    <property type="match status" value="1"/>
</dbReference>
<organism evidence="2 3">
    <name type="scientific">Ceratosolen solmsi marchali</name>
    <dbReference type="NCBI Taxonomy" id="326594"/>
    <lineage>
        <taxon>Eukaryota</taxon>
        <taxon>Metazoa</taxon>
        <taxon>Ecdysozoa</taxon>
        <taxon>Arthropoda</taxon>
        <taxon>Hexapoda</taxon>
        <taxon>Insecta</taxon>
        <taxon>Pterygota</taxon>
        <taxon>Neoptera</taxon>
        <taxon>Endopterygota</taxon>
        <taxon>Hymenoptera</taxon>
        <taxon>Apocrita</taxon>
        <taxon>Proctotrupomorpha</taxon>
        <taxon>Chalcidoidea</taxon>
        <taxon>Agaonidae</taxon>
        <taxon>Agaoninae</taxon>
        <taxon>Ceratosolen</taxon>
    </lineage>
</organism>
<keyword evidence="1" id="KW-0812">Transmembrane</keyword>